<protein>
    <submittedName>
        <fullName evidence="1">Uncharacterized protein</fullName>
    </submittedName>
</protein>
<name>A0A0K2V3F7_LEPSM</name>
<dbReference type="EMBL" id="HACA01027306">
    <property type="protein sequence ID" value="CDW44667.1"/>
    <property type="molecule type" value="Transcribed_RNA"/>
</dbReference>
<accession>A0A0K2V3F7</accession>
<proteinExistence type="predicted"/>
<sequence length="63" mass="7090">MSGKTNTHARTRILIVHLHRCAQHYKPPPVSLVSGTIILEFVSEKACELNCASPYWNLTQAKE</sequence>
<evidence type="ECO:0000313" key="1">
    <source>
        <dbReference type="EMBL" id="CDW44667.1"/>
    </source>
</evidence>
<reference evidence="1" key="1">
    <citation type="submission" date="2014-05" db="EMBL/GenBank/DDBJ databases">
        <authorList>
            <person name="Chronopoulou M."/>
        </authorList>
    </citation>
    <scope>NUCLEOTIDE SEQUENCE</scope>
    <source>
        <tissue evidence="1">Whole organism</tissue>
    </source>
</reference>
<dbReference type="AlphaFoldDB" id="A0A0K2V3F7"/>
<organism evidence="1">
    <name type="scientific">Lepeophtheirus salmonis</name>
    <name type="common">Salmon louse</name>
    <name type="synonym">Caligus salmonis</name>
    <dbReference type="NCBI Taxonomy" id="72036"/>
    <lineage>
        <taxon>Eukaryota</taxon>
        <taxon>Metazoa</taxon>
        <taxon>Ecdysozoa</taxon>
        <taxon>Arthropoda</taxon>
        <taxon>Crustacea</taxon>
        <taxon>Multicrustacea</taxon>
        <taxon>Hexanauplia</taxon>
        <taxon>Copepoda</taxon>
        <taxon>Siphonostomatoida</taxon>
        <taxon>Caligidae</taxon>
        <taxon>Lepeophtheirus</taxon>
    </lineage>
</organism>